<name>A0ACC2UJN8_9FUNG</name>
<organism evidence="1 2">
    <name type="scientific">Entomophthora muscae</name>
    <dbReference type="NCBI Taxonomy" id="34485"/>
    <lineage>
        <taxon>Eukaryota</taxon>
        <taxon>Fungi</taxon>
        <taxon>Fungi incertae sedis</taxon>
        <taxon>Zoopagomycota</taxon>
        <taxon>Entomophthoromycotina</taxon>
        <taxon>Entomophthoromycetes</taxon>
        <taxon>Entomophthorales</taxon>
        <taxon>Entomophthoraceae</taxon>
        <taxon>Entomophthora</taxon>
    </lineage>
</organism>
<accession>A0ACC2UJN8</accession>
<evidence type="ECO:0000313" key="1">
    <source>
        <dbReference type="EMBL" id="KAJ9086851.1"/>
    </source>
</evidence>
<gene>
    <name evidence="1" type="ORF">DSO57_1039267</name>
</gene>
<sequence>MEPPVIPKPMPASSSDLPTNHTSMLFGIVYIIFTWVIDTIILATSLWSWLAPLLWWALPAKNLAQVTPENDRPAAQDWIPERTKDTKLPAQLLAAISVPPVLQELEDRIHGVSKWAVTAYKDAQLLFLDLVVLSGVYCVNSIEIIWDKLETLPFKNILEMGWAHAAACFCFSMEHIISYILENFMQTVSKLAVASAATIKKTKILLAEFGLA</sequence>
<evidence type="ECO:0000313" key="2">
    <source>
        <dbReference type="Proteomes" id="UP001165960"/>
    </source>
</evidence>
<protein>
    <submittedName>
        <fullName evidence="1">Uncharacterized protein</fullName>
    </submittedName>
</protein>
<comment type="caution">
    <text evidence="1">The sequence shown here is derived from an EMBL/GenBank/DDBJ whole genome shotgun (WGS) entry which is preliminary data.</text>
</comment>
<proteinExistence type="predicted"/>
<dbReference type="Proteomes" id="UP001165960">
    <property type="component" value="Unassembled WGS sequence"/>
</dbReference>
<dbReference type="EMBL" id="QTSX02000622">
    <property type="protein sequence ID" value="KAJ9086851.1"/>
    <property type="molecule type" value="Genomic_DNA"/>
</dbReference>
<reference evidence="1" key="1">
    <citation type="submission" date="2022-04" db="EMBL/GenBank/DDBJ databases">
        <title>Genome of the entomopathogenic fungus Entomophthora muscae.</title>
        <authorList>
            <person name="Elya C."/>
            <person name="Lovett B.R."/>
            <person name="Lee E."/>
            <person name="Macias A.M."/>
            <person name="Hajek A.E."/>
            <person name="De Bivort B.L."/>
            <person name="Kasson M.T."/>
            <person name="De Fine Licht H.H."/>
            <person name="Stajich J.E."/>
        </authorList>
    </citation>
    <scope>NUCLEOTIDE SEQUENCE</scope>
    <source>
        <strain evidence="1">Berkeley</strain>
    </source>
</reference>
<keyword evidence="2" id="KW-1185">Reference proteome</keyword>